<comment type="caution">
    <text evidence="1">The sequence shown here is derived from an EMBL/GenBank/DDBJ whole genome shotgun (WGS) entry which is preliminary data.</text>
</comment>
<organism evidence="1 2">
    <name type="scientific">Arthrobacter vasquezii</name>
    <dbReference type="NCBI Taxonomy" id="2977629"/>
    <lineage>
        <taxon>Bacteria</taxon>
        <taxon>Bacillati</taxon>
        <taxon>Actinomycetota</taxon>
        <taxon>Actinomycetes</taxon>
        <taxon>Micrococcales</taxon>
        <taxon>Micrococcaceae</taxon>
        <taxon>Arthrobacter</taxon>
    </lineage>
</organism>
<evidence type="ECO:0000313" key="2">
    <source>
        <dbReference type="Proteomes" id="UP001220456"/>
    </source>
</evidence>
<gene>
    <name evidence="1" type="ORF">P4U43_04735</name>
</gene>
<name>A0ABT6CSQ7_9MICC</name>
<dbReference type="RefSeq" id="WP_277357687.1">
    <property type="nucleotide sequence ID" value="NZ_JAROKN010000006.1"/>
</dbReference>
<dbReference type="EMBL" id="JAROKN010000006">
    <property type="protein sequence ID" value="MDF9277097.1"/>
    <property type="molecule type" value="Genomic_DNA"/>
</dbReference>
<dbReference type="Proteomes" id="UP001220456">
    <property type="component" value="Unassembled WGS sequence"/>
</dbReference>
<accession>A0ABT6CSQ7</accession>
<evidence type="ECO:0000313" key="1">
    <source>
        <dbReference type="EMBL" id="MDF9277097.1"/>
    </source>
</evidence>
<protein>
    <submittedName>
        <fullName evidence="1">Uncharacterized protein</fullName>
    </submittedName>
</protein>
<reference evidence="1 2" key="1">
    <citation type="journal article" date="2023" name="Int. J. Syst. Evol. Microbiol.">
        <title>Arthrobacter vasquezii sp. nov., isolated from a soil sample from Union Glacier, Antarctica.</title>
        <authorList>
            <person name="Valenzuela-Ibaceta F."/>
            <person name="Carrasco V."/>
            <person name="Lagos-Moraga S."/>
            <person name="Dietz-Vargas C."/>
            <person name="Navarro C.A."/>
            <person name="Perez-Donoso J.M."/>
        </authorList>
    </citation>
    <scope>NUCLEOTIDE SEQUENCE [LARGE SCALE GENOMIC DNA]</scope>
    <source>
        <strain evidence="1 2">EH-1B-1</strain>
    </source>
</reference>
<proteinExistence type="predicted"/>
<sequence>MGFGTCTGCQGVPEPAGFAPDSAATASAAARSSAAVNWTGAATVAEAPSS</sequence>
<keyword evidence="2" id="KW-1185">Reference proteome</keyword>